<dbReference type="Proteomes" id="UP001212152">
    <property type="component" value="Unassembled WGS sequence"/>
</dbReference>
<dbReference type="AlphaFoldDB" id="A0AAD5TF74"/>
<evidence type="ECO:0000313" key="2">
    <source>
        <dbReference type="EMBL" id="KAJ3170934.1"/>
    </source>
</evidence>
<proteinExistence type="predicted"/>
<name>A0AAD5TF74_9FUNG</name>
<feature type="compositionally biased region" description="Low complexity" evidence="1">
    <location>
        <begin position="1"/>
        <end position="38"/>
    </location>
</feature>
<evidence type="ECO:0000313" key="3">
    <source>
        <dbReference type="Proteomes" id="UP001212152"/>
    </source>
</evidence>
<organism evidence="2 3">
    <name type="scientific">Geranomyces variabilis</name>
    <dbReference type="NCBI Taxonomy" id="109894"/>
    <lineage>
        <taxon>Eukaryota</taxon>
        <taxon>Fungi</taxon>
        <taxon>Fungi incertae sedis</taxon>
        <taxon>Chytridiomycota</taxon>
        <taxon>Chytridiomycota incertae sedis</taxon>
        <taxon>Chytridiomycetes</taxon>
        <taxon>Spizellomycetales</taxon>
        <taxon>Powellomycetaceae</taxon>
        <taxon>Geranomyces</taxon>
    </lineage>
</organism>
<evidence type="ECO:0000256" key="1">
    <source>
        <dbReference type="SAM" id="MobiDB-lite"/>
    </source>
</evidence>
<protein>
    <submittedName>
        <fullName evidence="2">Uncharacterized protein</fullName>
    </submittedName>
</protein>
<sequence>MPPKRAASKAAAKSSKPSSATAAGSKRAAASSSSSTAPAKKKKSVAPGSLTATPAREYPASFQCTSGYLLWGHLHTIWTGSTANRADSMLGEPEYAEGGTIASQLHQYRTQARRGRWLVERLFKNDEHVGCIAHHEDVTAKELLLGAAELSDAGWPADQIQRVGRYDWSHAYDGVPTAEMVATLKRDRGTRGADDEEEDEAQEEYLEALRSGRCILLDADRFADFKSLLARRPRQLTQDGVCLFDDAEDNVGCCYTPLGTEYEFAWMCYAEDGEELVGFVYDAAYTLLENFDGDMSVEDTVIIREDGTAVD</sequence>
<accession>A0AAD5TF74</accession>
<dbReference type="EMBL" id="JADGJQ010000090">
    <property type="protein sequence ID" value="KAJ3170934.1"/>
    <property type="molecule type" value="Genomic_DNA"/>
</dbReference>
<keyword evidence="3" id="KW-1185">Reference proteome</keyword>
<reference evidence="2" key="1">
    <citation type="submission" date="2020-05" db="EMBL/GenBank/DDBJ databases">
        <title>Phylogenomic resolution of chytrid fungi.</title>
        <authorList>
            <person name="Stajich J.E."/>
            <person name="Amses K."/>
            <person name="Simmons R."/>
            <person name="Seto K."/>
            <person name="Myers J."/>
            <person name="Bonds A."/>
            <person name="Quandt C.A."/>
            <person name="Barry K."/>
            <person name="Liu P."/>
            <person name="Grigoriev I."/>
            <person name="Longcore J.E."/>
            <person name="James T.Y."/>
        </authorList>
    </citation>
    <scope>NUCLEOTIDE SEQUENCE</scope>
    <source>
        <strain evidence="2">JEL0379</strain>
    </source>
</reference>
<gene>
    <name evidence="2" type="ORF">HDU87_008636</name>
</gene>
<feature type="region of interest" description="Disordered" evidence="1">
    <location>
        <begin position="1"/>
        <end position="52"/>
    </location>
</feature>
<comment type="caution">
    <text evidence="2">The sequence shown here is derived from an EMBL/GenBank/DDBJ whole genome shotgun (WGS) entry which is preliminary data.</text>
</comment>